<dbReference type="Proteomes" id="UP000541352">
    <property type="component" value="Unassembled WGS sequence"/>
</dbReference>
<dbReference type="NCBIfam" id="NF045639">
    <property type="entry name" value="GCX_COOH"/>
    <property type="match status" value="1"/>
</dbReference>
<dbReference type="SUPFAM" id="SSF69318">
    <property type="entry name" value="Integrin alpha N-terminal domain"/>
    <property type="match status" value="1"/>
</dbReference>
<evidence type="ECO:0000256" key="2">
    <source>
        <dbReference type="SAM" id="SignalP"/>
    </source>
</evidence>
<dbReference type="InterPro" id="IPR013783">
    <property type="entry name" value="Ig-like_fold"/>
</dbReference>
<dbReference type="CDD" id="cd00102">
    <property type="entry name" value="IPT"/>
    <property type="match status" value="1"/>
</dbReference>
<evidence type="ECO:0000313" key="5">
    <source>
        <dbReference type="Proteomes" id="UP000541352"/>
    </source>
</evidence>
<dbReference type="InterPro" id="IPR002909">
    <property type="entry name" value="IPT_dom"/>
</dbReference>
<dbReference type="SUPFAM" id="SSF81296">
    <property type="entry name" value="E set domains"/>
    <property type="match status" value="1"/>
</dbReference>
<keyword evidence="1 2" id="KW-0732">Signal</keyword>
<dbReference type="Pfam" id="PF13517">
    <property type="entry name" value="FG-GAP_3"/>
    <property type="match status" value="2"/>
</dbReference>
<name>A0A7W5ZG75_9BACT</name>
<dbReference type="RefSeq" id="WP_183971304.1">
    <property type="nucleotide sequence ID" value="NZ_JACIBY010000001.1"/>
</dbReference>
<dbReference type="PANTHER" id="PTHR46580">
    <property type="entry name" value="SENSOR KINASE-RELATED"/>
    <property type="match status" value="1"/>
</dbReference>
<sequence length="728" mass="76866">MKNVLLLLLVIVTLQNIKAQAPIITTFSPTSGPIGTSVIITGSGFDVTPANNVVFFGATKANILVASPNSLTVTVPSGATYQNISVTNLINNLTAYSAKPFITTFAGKIAFENKQDYATGLTPKLLKVSDLDGDGKLDLVVVNEGNNSISIFRNTGFSGTISFAPKIDFKIDAKLTSLSIGDIDGDGKLDLAFTSQNSSHVSILRNTSVAGLVSFAPQIDISTGPYPYLVSISDIDGDGKSDLVVRNDQIFIGSDGENAVSSILYNTSTSGTINFASRRDFAVWFSELGDLDGDEKPDLISVGQVMRNTSVLGTLSFDKGVSYQTGPIRANVTVTSIDIDGDGKRDLVAVNETYQGGALSIYRNTSVSTTLSFAFGEIFYTGISPQSVAIGDINGDGKPDLAVVNRLSNTVSIFRNLSTPGTVNLAPKVDFSTLANPNSQWTFSFFSTIGDLDGDGKSDLVVSNSNTENISVYRQTIPQGGVAANGPLCESQIGKLTWTSNAGSGPYTIVYNDGVTNRTVTDVTNGIPFDVFTNPVPPKNTYSLVSVTYPDNSVQTTGFSKGEVDILVNPAPKASITGTTMVCKGDPPLNVVYTGSGGMPPYTFTYGANGWGNVKMTTTGMNTSISISHNTQTSGTFKYTLDGVSDANGCSRKLSEHVSISVSGQPKLDIDNYSISETTVYQAGKISIISKISNTDVRIKAEESIIFKPGFSATGNVFEAYIGGCNSK</sequence>
<dbReference type="InterPro" id="IPR028994">
    <property type="entry name" value="Integrin_alpha_N"/>
</dbReference>
<evidence type="ECO:0000256" key="1">
    <source>
        <dbReference type="ARBA" id="ARBA00022729"/>
    </source>
</evidence>
<dbReference type="Gene3D" id="2.60.40.10">
    <property type="entry name" value="Immunoglobulins"/>
    <property type="match status" value="1"/>
</dbReference>
<organism evidence="4 5">
    <name type="scientific">Runella defluvii</name>
    <dbReference type="NCBI Taxonomy" id="370973"/>
    <lineage>
        <taxon>Bacteria</taxon>
        <taxon>Pseudomonadati</taxon>
        <taxon>Bacteroidota</taxon>
        <taxon>Cytophagia</taxon>
        <taxon>Cytophagales</taxon>
        <taxon>Spirosomataceae</taxon>
        <taxon>Runella</taxon>
    </lineage>
</organism>
<reference evidence="4 5" key="1">
    <citation type="submission" date="2020-08" db="EMBL/GenBank/DDBJ databases">
        <title>Genomic Encyclopedia of Type Strains, Phase IV (KMG-IV): sequencing the most valuable type-strain genomes for metagenomic binning, comparative biology and taxonomic classification.</title>
        <authorList>
            <person name="Goeker M."/>
        </authorList>
    </citation>
    <scope>NUCLEOTIDE SEQUENCE [LARGE SCALE GENOMIC DNA]</scope>
    <source>
        <strain evidence="4 5">DSM 17976</strain>
    </source>
</reference>
<dbReference type="AlphaFoldDB" id="A0A7W5ZG75"/>
<evidence type="ECO:0000313" key="4">
    <source>
        <dbReference type="EMBL" id="MBB3836570.1"/>
    </source>
</evidence>
<dbReference type="Pfam" id="PF01833">
    <property type="entry name" value="TIG"/>
    <property type="match status" value="1"/>
</dbReference>
<keyword evidence="5" id="KW-1185">Reference proteome</keyword>
<dbReference type="InterPro" id="IPR014756">
    <property type="entry name" value="Ig_E-set"/>
</dbReference>
<feature type="chain" id="PRO_5030540181" description="IPT/TIG domain-containing protein" evidence="2">
    <location>
        <begin position="22"/>
        <end position="728"/>
    </location>
</feature>
<dbReference type="Gene3D" id="2.130.10.130">
    <property type="entry name" value="Integrin alpha, N-terminal"/>
    <property type="match status" value="2"/>
</dbReference>
<dbReference type="EMBL" id="JACIBY010000001">
    <property type="protein sequence ID" value="MBB3836570.1"/>
    <property type="molecule type" value="Genomic_DNA"/>
</dbReference>
<dbReference type="SMART" id="SM00429">
    <property type="entry name" value="IPT"/>
    <property type="match status" value="1"/>
</dbReference>
<feature type="domain" description="IPT/TIG" evidence="3">
    <location>
        <begin position="21"/>
        <end position="104"/>
    </location>
</feature>
<comment type="caution">
    <text evidence="4">The sequence shown here is derived from an EMBL/GenBank/DDBJ whole genome shotgun (WGS) entry which is preliminary data.</text>
</comment>
<accession>A0A7W5ZG75</accession>
<evidence type="ECO:0000259" key="3">
    <source>
        <dbReference type="SMART" id="SM00429"/>
    </source>
</evidence>
<proteinExistence type="predicted"/>
<dbReference type="InterPro" id="IPR055015">
    <property type="entry name" value="GCX_COOH"/>
</dbReference>
<dbReference type="PANTHER" id="PTHR46580:SF4">
    <property type="entry name" value="ATP_GTP-BINDING PROTEIN"/>
    <property type="match status" value="1"/>
</dbReference>
<protein>
    <recommendedName>
        <fullName evidence="3">IPT/TIG domain-containing protein</fullName>
    </recommendedName>
</protein>
<dbReference type="InterPro" id="IPR013517">
    <property type="entry name" value="FG-GAP"/>
</dbReference>
<feature type="signal peptide" evidence="2">
    <location>
        <begin position="1"/>
        <end position="21"/>
    </location>
</feature>
<gene>
    <name evidence="4" type="ORF">FHS57_000552</name>
</gene>